<dbReference type="VEuPathDB" id="FungiDB:I7I53_11557"/>
<organism evidence="1 2">
    <name type="scientific">Ajellomyces capsulatus (strain H88)</name>
    <name type="common">Darling's disease fungus</name>
    <name type="synonym">Histoplasma capsulatum</name>
    <dbReference type="NCBI Taxonomy" id="544711"/>
    <lineage>
        <taxon>Eukaryota</taxon>
        <taxon>Fungi</taxon>
        <taxon>Dikarya</taxon>
        <taxon>Ascomycota</taxon>
        <taxon>Pezizomycotina</taxon>
        <taxon>Eurotiomycetes</taxon>
        <taxon>Eurotiomycetidae</taxon>
        <taxon>Onygenales</taxon>
        <taxon>Ajellomycetaceae</taxon>
        <taxon>Histoplasma</taxon>
    </lineage>
</organism>
<dbReference type="Proteomes" id="UP000663419">
    <property type="component" value="Chromosome 6"/>
</dbReference>
<evidence type="ECO:0000313" key="1">
    <source>
        <dbReference type="EMBL" id="QSS57398.1"/>
    </source>
</evidence>
<protein>
    <submittedName>
        <fullName evidence="1">Uncharacterized protein</fullName>
    </submittedName>
</protein>
<name>A0A8A1LT44_AJEC8</name>
<dbReference type="EMBL" id="CP069107">
    <property type="protein sequence ID" value="QSS57398.1"/>
    <property type="molecule type" value="Genomic_DNA"/>
</dbReference>
<dbReference type="AlphaFoldDB" id="A0A8A1LT44"/>
<gene>
    <name evidence="1" type="ORF">I7I53_11557</name>
</gene>
<accession>A0A8A1LT44</accession>
<evidence type="ECO:0000313" key="2">
    <source>
        <dbReference type="Proteomes" id="UP000663419"/>
    </source>
</evidence>
<sequence>MPLVAFHKHSPSPKTRQILETTQATTQATTQTTRGAMNDVVVDQKIRSRWNTPLPSFSTTPTSVIIPSTSAAGVTSNAGFHTPIPSAATVIVSIAPSPFPFPSSPTRGPRILVTSFSGRSSITISAPVFVFISMVVRGAATRNLTPWYFASTARPYVPILLAVSPLAATRSAPTIMALTPTL</sequence>
<reference evidence="1" key="1">
    <citation type="submission" date="2021-01" db="EMBL/GenBank/DDBJ databases">
        <title>Chromosome-level genome assembly of a human fungal pathogen reveals clustering of transcriptionally co-regulated genes.</title>
        <authorList>
            <person name="Voorhies M."/>
            <person name="Cohen S."/>
            <person name="Shea T.P."/>
            <person name="Petrus S."/>
            <person name="Munoz J.F."/>
            <person name="Poplawski S."/>
            <person name="Goldman W.E."/>
            <person name="Michael T."/>
            <person name="Cuomo C.A."/>
            <person name="Sil A."/>
            <person name="Beyhan S."/>
        </authorList>
    </citation>
    <scope>NUCLEOTIDE SEQUENCE</scope>
    <source>
        <strain evidence="1">H88</strain>
    </source>
</reference>
<proteinExistence type="predicted"/>